<reference evidence="2 3" key="2">
    <citation type="journal article" date="2011" name="Stand. Genomic Sci.">
        <title>Complete genome sequence of Isosphaera pallida type strain (IS1B).</title>
        <authorList>
            <consortium name="US DOE Joint Genome Institute (JGI-PGF)"/>
            <person name="Goker M."/>
            <person name="Cleland D."/>
            <person name="Saunders E."/>
            <person name="Lapidus A."/>
            <person name="Nolan M."/>
            <person name="Lucas S."/>
            <person name="Hammon N."/>
            <person name="Deshpande S."/>
            <person name="Cheng J.F."/>
            <person name="Tapia R."/>
            <person name="Han C."/>
            <person name="Goodwin L."/>
            <person name="Pitluck S."/>
            <person name="Liolios K."/>
            <person name="Pagani I."/>
            <person name="Ivanova N."/>
            <person name="Mavromatis K."/>
            <person name="Pati A."/>
            <person name="Chen A."/>
            <person name="Palaniappan K."/>
            <person name="Land M."/>
            <person name="Hauser L."/>
            <person name="Chang Y.J."/>
            <person name="Jeffries C.D."/>
            <person name="Detter J.C."/>
            <person name="Beck B."/>
            <person name="Woyke T."/>
            <person name="Bristow J."/>
            <person name="Eisen J.A."/>
            <person name="Markowitz V."/>
            <person name="Hugenholtz P."/>
            <person name="Kyrpides N.C."/>
            <person name="Klenk H.P."/>
        </authorList>
    </citation>
    <scope>NUCLEOTIDE SEQUENCE [LARGE SCALE GENOMIC DNA]</scope>
    <source>
        <strain evidence="3">ATCC 43644 / DSM 9630 / IS1B</strain>
    </source>
</reference>
<accession>E8R4W1</accession>
<dbReference type="KEGG" id="ipa:Isop_1119"/>
<feature type="domain" description="DUF2760" evidence="1">
    <location>
        <begin position="37"/>
        <end position="157"/>
    </location>
</feature>
<evidence type="ECO:0000313" key="3">
    <source>
        <dbReference type="Proteomes" id="UP000008631"/>
    </source>
</evidence>
<dbReference type="STRING" id="575540.Isop_1119"/>
<dbReference type="AlphaFoldDB" id="E8R4W1"/>
<keyword evidence="3" id="KW-1185">Reference proteome</keyword>
<dbReference type="OrthoDB" id="21395at2"/>
<proteinExistence type="predicted"/>
<dbReference type="RefSeq" id="WP_013563996.1">
    <property type="nucleotide sequence ID" value="NC_014962.1"/>
</dbReference>
<dbReference type="eggNOG" id="ENOG5032SHU">
    <property type="taxonomic scope" value="Bacteria"/>
</dbReference>
<dbReference type="InParanoid" id="E8R4W1"/>
<dbReference type="EMBL" id="CP002353">
    <property type="protein sequence ID" value="ADV61707.1"/>
    <property type="molecule type" value="Genomic_DNA"/>
</dbReference>
<evidence type="ECO:0000259" key="1">
    <source>
        <dbReference type="Pfam" id="PF10816"/>
    </source>
</evidence>
<organism evidence="2 3">
    <name type="scientific">Isosphaera pallida (strain ATCC 43644 / DSM 9630 / IS1B)</name>
    <dbReference type="NCBI Taxonomy" id="575540"/>
    <lineage>
        <taxon>Bacteria</taxon>
        <taxon>Pseudomonadati</taxon>
        <taxon>Planctomycetota</taxon>
        <taxon>Planctomycetia</taxon>
        <taxon>Isosphaerales</taxon>
        <taxon>Isosphaeraceae</taxon>
        <taxon>Isosphaera</taxon>
    </lineage>
</organism>
<protein>
    <recommendedName>
        <fullName evidence="1">DUF2760 domain-containing protein</fullName>
    </recommendedName>
</protein>
<gene>
    <name evidence="2" type="ordered locus">Isop_1119</name>
</gene>
<sequence>MWKRLALALKFGWRILTQPEFADRAAPLLHAEPEGPDLRILTLLQRDGRLVDFVLEEIDSYSDAQIGAEVRKIHQGCRKVLTDYLEIEPIFTQDESTMVTVPAGFDPNAIRLVGQVSGNPPFKGTLCHKGWRVKTVKFPTSAGLAASANILAPAEVELR</sequence>
<reference key="1">
    <citation type="submission" date="2010-11" db="EMBL/GenBank/DDBJ databases">
        <title>The complete sequence of chromosome of Isophaera pallida ATCC 43644.</title>
        <authorList>
            <consortium name="US DOE Joint Genome Institute (JGI-PGF)"/>
            <person name="Lucas S."/>
            <person name="Copeland A."/>
            <person name="Lapidus A."/>
            <person name="Bruce D."/>
            <person name="Goodwin L."/>
            <person name="Pitluck S."/>
            <person name="Kyrpides N."/>
            <person name="Mavromatis K."/>
            <person name="Pagani I."/>
            <person name="Ivanova N."/>
            <person name="Saunders E."/>
            <person name="Brettin T."/>
            <person name="Detter J.C."/>
            <person name="Han C."/>
            <person name="Tapia R."/>
            <person name="Land M."/>
            <person name="Hauser L."/>
            <person name="Markowitz V."/>
            <person name="Cheng J.-F."/>
            <person name="Hugenholtz P."/>
            <person name="Woyke T."/>
            <person name="Wu D."/>
            <person name="Eisen J.A."/>
        </authorList>
    </citation>
    <scope>NUCLEOTIDE SEQUENCE</scope>
    <source>
        <strain>ATCC 43644</strain>
    </source>
</reference>
<dbReference type="InterPro" id="IPR021212">
    <property type="entry name" value="DUF2760"/>
</dbReference>
<name>E8R4W1_ISOPI</name>
<dbReference type="Pfam" id="PF10816">
    <property type="entry name" value="DUF2760"/>
    <property type="match status" value="1"/>
</dbReference>
<dbReference type="HOGENOM" id="CLU_074059_2_0_0"/>
<evidence type="ECO:0000313" key="2">
    <source>
        <dbReference type="EMBL" id="ADV61707.1"/>
    </source>
</evidence>
<dbReference type="Proteomes" id="UP000008631">
    <property type="component" value="Chromosome"/>
</dbReference>